<reference evidence="1 2" key="1">
    <citation type="submission" date="2018-06" db="EMBL/GenBank/DDBJ databases">
        <title>Genomic Encyclopedia of Archaeal and Bacterial Type Strains, Phase II (KMG-II): from individual species to whole genera.</title>
        <authorList>
            <person name="Goeker M."/>
        </authorList>
    </citation>
    <scope>NUCLEOTIDE SEQUENCE [LARGE SCALE GENOMIC DNA]</scope>
    <source>
        <strain evidence="1 2">ATCC BAA-1881</strain>
    </source>
</reference>
<dbReference type="RefSeq" id="WP_111319985.1">
    <property type="nucleotide sequence ID" value="NZ_BIFX01000001.1"/>
</dbReference>
<gene>
    <name evidence="1" type="ORF">EI42_01276</name>
</gene>
<sequence>MEWYNQPSRWEVRGSSITIQTEPNTDYWRQTSYGFTYDSGHFYYQTWQGNFQAEVQFSGAYQHLYDQAGLMVRVDAENWIKCGIEYLDGVQHISAVVTRVYSDWSIGVALPDNPPSLWLRLKREGDAVEVQYALDRQTYRLLRLAYFPPVDEVQVGLMCAAPQGPGFPVTFTDFRVGSIPTLMEE</sequence>
<organism evidence="1 2">
    <name type="scientific">Thermosporothrix hazakensis</name>
    <dbReference type="NCBI Taxonomy" id="644383"/>
    <lineage>
        <taxon>Bacteria</taxon>
        <taxon>Bacillati</taxon>
        <taxon>Chloroflexota</taxon>
        <taxon>Ktedonobacteria</taxon>
        <taxon>Ktedonobacterales</taxon>
        <taxon>Thermosporotrichaceae</taxon>
        <taxon>Thermosporothrix</taxon>
    </lineage>
</organism>
<proteinExistence type="predicted"/>
<dbReference type="PANTHER" id="PTHR35332:SF2">
    <property type="entry name" value="REGULATION OF ENOLASE PROTEIN 1"/>
    <property type="match status" value="1"/>
</dbReference>
<dbReference type="Pfam" id="PF07081">
    <property type="entry name" value="DUF1349"/>
    <property type="match status" value="1"/>
</dbReference>
<dbReference type="InterPro" id="IPR013320">
    <property type="entry name" value="ConA-like_dom_sf"/>
</dbReference>
<dbReference type="PIRSF" id="PIRSF022704">
    <property type="entry name" value="UCP022704"/>
    <property type="match status" value="1"/>
</dbReference>
<protein>
    <recommendedName>
        <fullName evidence="3">DUF1349 domain-containing protein</fullName>
    </recommendedName>
</protein>
<dbReference type="EMBL" id="QKUF01000002">
    <property type="protein sequence ID" value="PZW34439.1"/>
    <property type="molecule type" value="Genomic_DNA"/>
</dbReference>
<dbReference type="AlphaFoldDB" id="A0A326UCU2"/>
<dbReference type="Gene3D" id="2.60.120.200">
    <property type="match status" value="1"/>
</dbReference>
<comment type="caution">
    <text evidence="1">The sequence shown here is derived from an EMBL/GenBank/DDBJ whole genome shotgun (WGS) entry which is preliminary data.</text>
</comment>
<evidence type="ECO:0000313" key="2">
    <source>
        <dbReference type="Proteomes" id="UP000248806"/>
    </source>
</evidence>
<name>A0A326UCU2_THEHA</name>
<accession>A0A326UCU2</accession>
<dbReference type="Proteomes" id="UP000248806">
    <property type="component" value="Unassembled WGS sequence"/>
</dbReference>
<evidence type="ECO:0008006" key="3">
    <source>
        <dbReference type="Google" id="ProtNLM"/>
    </source>
</evidence>
<dbReference type="SUPFAM" id="SSF49899">
    <property type="entry name" value="Concanavalin A-like lectins/glucanases"/>
    <property type="match status" value="1"/>
</dbReference>
<dbReference type="PANTHER" id="PTHR35332">
    <property type="entry name" value="REGULATION OF ENOLASE PROTEIN 1"/>
    <property type="match status" value="1"/>
</dbReference>
<keyword evidence="2" id="KW-1185">Reference proteome</keyword>
<dbReference type="InterPro" id="IPR009784">
    <property type="entry name" value="DUF1349"/>
</dbReference>
<evidence type="ECO:0000313" key="1">
    <source>
        <dbReference type="EMBL" id="PZW34439.1"/>
    </source>
</evidence>
<dbReference type="OrthoDB" id="9808724at2"/>
<dbReference type="InterPro" id="IPR015987">
    <property type="entry name" value="UCP022704"/>
</dbReference>